<accession>A0A545TVK2</accession>
<evidence type="ECO:0000256" key="1">
    <source>
        <dbReference type="ARBA" id="ARBA00009986"/>
    </source>
</evidence>
<protein>
    <submittedName>
        <fullName evidence="6">Aldehyde dehydrogenase family protein</fullName>
    </submittedName>
</protein>
<dbReference type="CDD" id="cd07099">
    <property type="entry name" value="ALDH_DDALDH"/>
    <property type="match status" value="1"/>
</dbReference>
<dbReference type="PANTHER" id="PTHR42804:SF1">
    <property type="entry name" value="ALDEHYDE DEHYDROGENASE-RELATED"/>
    <property type="match status" value="1"/>
</dbReference>
<dbReference type="InterPro" id="IPR016161">
    <property type="entry name" value="Ald_DH/histidinol_DH"/>
</dbReference>
<name>A0A545TVK2_9GAMM</name>
<evidence type="ECO:0000313" key="7">
    <source>
        <dbReference type="Proteomes" id="UP000319732"/>
    </source>
</evidence>
<dbReference type="Proteomes" id="UP000319732">
    <property type="component" value="Unassembled WGS sequence"/>
</dbReference>
<keyword evidence="7" id="KW-1185">Reference proteome</keyword>
<comment type="caution">
    <text evidence="6">The sequence shown here is derived from an EMBL/GenBank/DDBJ whole genome shotgun (WGS) entry which is preliminary data.</text>
</comment>
<keyword evidence="2 4" id="KW-0560">Oxidoreductase</keyword>
<evidence type="ECO:0000256" key="4">
    <source>
        <dbReference type="RuleBase" id="RU003345"/>
    </source>
</evidence>
<gene>
    <name evidence="6" type="ORF">FKG94_09085</name>
</gene>
<proteinExistence type="inferred from homology"/>
<dbReference type="OrthoDB" id="5887723at2"/>
<evidence type="ECO:0000256" key="2">
    <source>
        <dbReference type="ARBA" id="ARBA00023002"/>
    </source>
</evidence>
<dbReference type="PANTHER" id="PTHR42804">
    <property type="entry name" value="ALDEHYDE DEHYDROGENASE"/>
    <property type="match status" value="1"/>
</dbReference>
<feature type="active site" evidence="3">
    <location>
        <position position="228"/>
    </location>
</feature>
<organism evidence="6 7">
    <name type="scientific">Exilibacterium tricleocarpae</name>
    <dbReference type="NCBI Taxonomy" id="2591008"/>
    <lineage>
        <taxon>Bacteria</taxon>
        <taxon>Pseudomonadati</taxon>
        <taxon>Pseudomonadota</taxon>
        <taxon>Gammaproteobacteria</taxon>
        <taxon>Cellvibrionales</taxon>
        <taxon>Cellvibrionaceae</taxon>
        <taxon>Exilibacterium</taxon>
    </lineage>
</organism>
<sequence>MIQTVRNPRTGERDYTFEPADGARIAATCERLRRGQAAWAEATPPARAAVLQRGKAALQARRDEIVAALFCDTGRMRETLLEFDGVCRAIDRWCDWAPPWLAPQSPVATTVPFLQVAAQDVAYPLVGVISPWNFPLLLSLIDAIPALLAGSAVVIKPSEVTPRFIEPVRQAIAAVPELDAVLAYEAGAGATGEALIGAVDTVCFTGSVATGRKVAEAAASAFIPAFLELGGKDPALVLADADVERTSAALVWGSMSNAGQACQSIERVYVQAPLFNTLVESLAERLSSLRFCTGTDPAAGELAPVIAASQAGILQAHLDDAVAKGAKVVCGGRIENIGGGLWCQPTLLTRVDHSMLVMTEETFGPILPVMAFGEEEEGIGLANDSRFGLSAAVFSSDRARARAVAARLQVGAVSINDSTLTAVMHEGEKQAFKLSGMGGSRMGRVSLRRFVRRKALLENTELAWDPWWYHQA</sequence>
<dbReference type="InterPro" id="IPR016162">
    <property type="entry name" value="Ald_DH_N"/>
</dbReference>
<dbReference type="EMBL" id="VHSG01000008">
    <property type="protein sequence ID" value="TQV81245.1"/>
    <property type="molecule type" value="Genomic_DNA"/>
</dbReference>
<dbReference type="InterPro" id="IPR015590">
    <property type="entry name" value="Aldehyde_DH_dom"/>
</dbReference>
<feature type="domain" description="Aldehyde dehydrogenase" evidence="5">
    <location>
        <begin position="4"/>
        <end position="455"/>
    </location>
</feature>
<dbReference type="PROSITE" id="PS00687">
    <property type="entry name" value="ALDEHYDE_DEHYDR_GLU"/>
    <property type="match status" value="1"/>
</dbReference>
<dbReference type="SUPFAM" id="SSF53720">
    <property type="entry name" value="ALDH-like"/>
    <property type="match status" value="1"/>
</dbReference>
<evidence type="ECO:0000313" key="6">
    <source>
        <dbReference type="EMBL" id="TQV81245.1"/>
    </source>
</evidence>
<dbReference type="GO" id="GO:0016620">
    <property type="term" value="F:oxidoreductase activity, acting on the aldehyde or oxo group of donors, NAD or NADP as acceptor"/>
    <property type="evidence" value="ECO:0007669"/>
    <property type="project" value="InterPro"/>
</dbReference>
<dbReference type="Pfam" id="PF00171">
    <property type="entry name" value="Aldedh"/>
    <property type="match status" value="1"/>
</dbReference>
<dbReference type="AlphaFoldDB" id="A0A545TVK2"/>
<dbReference type="Gene3D" id="3.40.605.10">
    <property type="entry name" value="Aldehyde Dehydrogenase, Chain A, domain 1"/>
    <property type="match status" value="1"/>
</dbReference>
<dbReference type="RefSeq" id="WP_142903906.1">
    <property type="nucleotide sequence ID" value="NZ_ML660091.1"/>
</dbReference>
<evidence type="ECO:0000259" key="5">
    <source>
        <dbReference type="Pfam" id="PF00171"/>
    </source>
</evidence>
<dbReference type="InterPro" id="IPR016163">
    <property type="entry name" value="Ald_DH_C"/>
</dbReference>
<dbReference type="InterPro" id="IPR029510">
    <property type="entry name" value="Ald_DH_CS_GLU"/>
</dbReference>
<comment type="similarity">
    <text evidence="1 4">Belongs to the aldehyde dehydrogenase family.</text>
</comment>
<dbReference type="Gene3D" id="3.40.309.10">
    <property type="entry name" value="Aldehyde Dehydrogenase, Chain A, domain 2"/>
    <property type="match status" value="1"/>
</dbReference>
<dbReference type="FunFam" id="3.40.309.10:FF:000009">
    <property type="entry name" value="Aldehyde dehydrogenase A"/>
    <property type="match status" value="1"/>
</dbReference>
<evidence type="ECO:0000256" key="3">
    <source>
        <dbReference type="PROSITE-ProRule" id="PRU10007"/>
    </source>
</evidence>
<reference evidence="6 7" key="1">
    <citation type="submission" date="2019-06" db="EMBL/GenBank/DDBJ databases">
        <title>Whole genome sequence for Cellvibrionaceae sp. R142.</title>
        <authorList>
            <person name="Wang G."/>
        </authorList>
    </citation>
    <scope>NUCLEOTIDE SEQUENCE [LARGE SCALE GENOMIC DNA]</scope>
    <source>
        <strain evidence="6 7">R142</strain>
    </source>
</reference>